<keyword evidence="5" id="KW-1185">Reference proteome</keyword>
<dbReference type="Gene3D" id="1.10.1760.20">
    <property type="match status" value="1"/>
</dbReference>
<feature type="transmembrane region" description="Helical" evidence="3">
    <location>
        <begin position="133"/>
        <end position="155"/>
    </location>
</feature>
<feature type="transmembrane region" description="Helical" evidence="3">
    <location>
        <begin position="99"/>
        <end position="121"/>
    </location>
</feature>
<evidence type="ECO:0000313" key="5">
    <source>
        <dbReference type="Proteomes" id="UP001169006"/>
    </source>
</evidence>
<keyword evidence="2" id="KW-1003">Cell membrane</keyword>
<proteinExistence type="inferred from homology"/>
<dbReference type="Pfam" id="PF02632">
    <property type="entry name" value="BioY"/>
    <property type="match status" value="1"/>
</dbReference>
<organism evidence="4 5">
    <name type="scientific">Rhizobium oryzicola</name>
    <dbReference type="NCBI Taxonomy" id="1232668"/>
    <lineage>
        <taxon>Bacteria</taxon>
        <taxon>Pseudomonadati</taxon>
        <taxon>Pseudomonadota</taxon>
        <taxon>Alphaproteobacteria</taxon>
        <taxon>Hyphomicrobiales</taxon>
        <taxon>Rhizobiaceae</taxon>
        <taxon>Rhizobium/Agrobacterium group</taxon>
        <taxon>Rhizobium</taxon>
    </lineage>
</organism>
<sequence length="196" mass="20295">MTSISTGTSAGRFDPLGIDQRTLVTKAILVLAGTAILAAASRIAVPMIPVPITLQTFALAMLGVLYGWRLATITTLAWLGEAMLGIPVLANGSGGLAVFMGPTAGYLASFPLVAALTGYLAEKGWTGHRVFASFLAHFLANLVCLAGGWAWLATIMGGEKAWAVGVLPFILGGAIKSALGAALLRAWVQMKDRNLA</sequence>
<accession>A0ABT8SSN6</accession>
<protein>
    <recommendedName>
        <fullName evidence="2">Biotin transporter</fullName>
    </recommendedName>
</protein>
<comment type="subcellular location">
    <subcellularLocation>
        <location evidence="2">Cell membrane</location>
        <topology evidence="2">Multi-pass membrane protein</topology>
    </subcellularLocation>
</comment>
<reference evidence="4" key="2">
    <citation type="submission" date="2023-07" db="EMBL/GenBank/DDBJ databases">
        <authorList>
            <person name="Sun H."/>
        </authorList>
    </citation>
    <scope>NUCLEOTIDE SEQUENCE</scope>
    <source>
        <strain evidence="4">05753</strain>
    </source>
</reference>
<dbReference type="PIRSF" id="PIRSF016661">
    <property type="entry name" value="BioY"/>
    <property type="match status" value="1"/>
</dbReference>
<evidence type="ECO:0000256" key="2">
    <source>
        <dbReference type="PIRNR" id="PIRNR016661"/>
    </source>
</evidence>
<gene>
    <name evidence="4" type="ORF">Q2T52_04480</name>
</gene>
<dbReference type="InterPro" id="IPR003784">
    <property type="entry name" value="BioY"/>
</dbReference>
<dbReference type="Proteomes" id="UP001169006">
    <property type="component" value="Unassembled WGS sequence"/>
</dbReference>
<comment type="caution">
    <text evidence="4">The sequence shown here is derived from an EMBL/GenBank/DDBJ whole genome shotgun (WGS) entry which is preliminary data.</text>
</comment>
<dbReference type="PANTHER" id="PTHR34295:SF1">
    <property type="entry name" value="BIOTIN TRANSPORTER BIOY"/>
    <property type="match status" value="1"/>
</dbReference>
<feature type="transmembrane region" description="Helical" evidence="3">
    <location>
        <begin position="23"/>
        <end position="45"/>
    </location>
</feature>
<evidence type="ECO:0000313" key="4">
    <source>
        <dbReference type="EMBL" id="MDO1581346.1"/>
    </source>
</evidence>
<name>A0ABT8SSN6_9HYPH</name>
<keyword evidence="2 3" id="KW-0472">Membrane</keyword>
<feature type="transmembrane region" description="Helical" evidence="3">
    <location>
        <begin position="57"/>
        <end position="79"/>
    </location>
</feature>
<keyword evidence="3" id="KW-1133">Transmembrane helix</keyword>
<dbReference type="EMBL" id="JAUKWQ010000001">
    <property type="protein sequence ID" value="MDO1581346.1"/>
    <property type="molecule type" value="Genomic_DNA"/>
</dbReference>
<dbReference type="PANTHER" id="PTHR34295">
    <property type="entry name" value="BIOTIN TRANSPORTER BIOY"/>
    <property type="match status" value="1"/>
</dbReference>
<keyword evidence="2" id="KW-0813">Transport</keyword>
<reference evidence="4" key="1">
    <citation type="journal article" date="2015" name="Int. J. Syst. Evol. Microbiol.">
        <title>Rhizobium oryzicola sp. nov., potential plant-growth-promoting endophytic bacteria isolated from rice roots.</title>
        <authorList>
            <person name="Zhang X.X."/>
            <person name="Gao J.S."/>
            <person name="Cao Y.H."/>
            <person name="Sheirdil R.A."/>
            <person name="Wang X.C."/>
            <person name="Zhang L."/>
        </authorList>
    </citation>
    <scope>NUCLEOTIDE SEQUENCE</scope>
    <source>
        <strain evidence="4">05753</strain>
    </source>
</reference>
<evidence type="ECO:0000256" key="3">
    <source>
        <dbReference type="SAM" id="Phobius"/>
    </source>
</evidence>
<keyword evidence="3" id="KW-0812">Transmembrane</keyword>
<comment type="similarity">
    <text evidence="1 2">Belongs to the BioY family.</text>
</comment>
<dbReference type="RefSeq" id="WP_302075457.1">
    <property type="nucleotide sequence ID" value="NZ_JAUKWQ010000001.1"/>
</dbReference>
<feature type="transmembrane region" description="Helical" evidence="3">
    <location>
        <begin position="161"/>
        <end position="184"/>
    </location>
</feature>
<evidence type="ECO:0000256" key="1">
    <source>
        <dbReference type="ARBA" id="ARBA00010692"/>
    </source>
</evidence>